<dbReference type="InterPro" id="IPR027417">
    <property type="entry name" value="P-loop_NTPase"/>
</dbReference>
<reference evidence="10 11" key="1">
    <citation type="submission" date="2018-06" db="EMBL/GenBank/DDBJ databases">
        <title>Genomic Encyclopedia of Type Strains, Phase I: the one thousand microbial genomes (KMG-I) project.</title>
        <authorList>
            <person name="Kyrpides N."/>
        </authorList>
    </citation>
    <scope>NUCLEOTIDE SEQUENCE [LARGE SCALE GENOMIC DNA]</scope>
    <source>
        <strain evidence="10 11">DSM 19573</strain>
    </source>
</reference>
<feature type="transmembrane region" description="Helical" evidence="7">
    <location>
        <begin position="144"/>
        <end position="161"/>
    </location>
</feature>
<dbReference type="PROSITE" id="PS50893">
    <property type="entry name" value="ABC_TRANSPORTER_2"/>
    <property type="match status" value="1"/>
</dbReference>
<feature type="transmembrane region" description="Helical" evidence="7">
    <location>
        <begin position="251"/>
        <end position="273"/>
    </location>
</feature>
<dbReference type="SUPFAM" id="SSF90123">
    <property type="entry name" value="ABC transporter transmembrane region"/>
    <property type="match status" value="1"/>
</dbReference>
<proteinExistence type="predicted"/>
<dbReference type="InterPro" id="IPR017871">
    <property type="entry name" value="ABC_transporter-like_CS"/>
</dbReference>
<keyword evidence="11" id="KW-1185">Reference proteome</keyword>
<accession>A0A318XRL4</accession>
<protein>
    <submittedName>
        <fullName evidence="10">ABC-type multidrug transport system fused ATPase/permease subunit</fullName>
    </submittedName>
</protein>
<dbReference type="InterPro" id="IPR003593">
    <property type="entry name" value="AAA+_ATPase"/>
</dbReference>
<comment type="subcellular location">
    <subcellularLocation>
        <location evidence="1">Cell membrane</location>
        <topology evidence="1">Multi-pass membrane protein</topology>
    </subcellularLocation>
</comment>
<dbReference type="Pfam" id="PF00005">
    <property type="entry name" value="ABC_tran"/>
    <property type="match status" value="1"/>
</dbReference>
<keyword evidence="3" id="KW-0547">Nucleotide-binding</keyword>
<dbReference type="GO" id="GO:0005524">
    <property type="term" value="F:ATP binding"/>
    <property type="evidence" value="ECO:0007669"/>
    <property type="project" value="UniProtKB-KW"/>
</dbReference>
<dbReference type="InterPro" id="IPR036640">
    <property type="entry name" value="ABC1_TM_sf"/>
</dbReference>
<comment type="caution">
    <text evidence="10">The sequence shown here is derived from an EMBL/GenBank/DDBJ whole genome shotgun (WGS) entry which is preliminary data.</text>
</comment>
<dbReference type="PROSITE" id="PS00211">
    <property type="entry name" value="ABC_TRANSPORTER_1"/>
    <property type="match status" value="1"/>
</dbReference>
<evidence type="ECO:0000313" key="10">
    <source>
        <dbReference type="EMBL" id="PYG90227.1"/>
    </source>
</evidence>
<dbReference type="InterPro" id="IPR011527">
    <property type="entry name" value="ABC1_TM_dom"/>
</dbReference>
<dbReference type="AlphaFoldDB" id="A0A318XRL4"/>
<evidence type="ECO:0000256" key="4">
    <source>
        <dbReference type="ARBA" id="ARBA00022840"/>
    </source>
</evidence>
<dbReference type="GO" id="GO:0005886">
    <property type="term" value="C:plasma membrane"/>
    <property type="evidence" value="ECO:0007669"/>
    <property type="project" value="UniProtKB-SubCell"/>
</dbReference>
<dbReference type="EMBL" id="QKMR01000001">
    <property type="protein sequence ID" value="PYG90227.1"/>
    <property type="molecule type" value="Genomic_DNA"/>
</dbReference>
<evidence type="ECO:0000256" key="6">
    <source>
        <dbReference type="ARBA" id="ARBA00023136"/>
    </source>
</evidence>
<dbReference type="Gene3D" id="3.40.50.300">
    <property type="entry name" value="P-loop containing nucleotide triphosphate hydrolases"/>
    <property type="match status" value="1"/>
</dbReference>
<evidence type="ECO:0000256" key="3">
    <source>
        <dbReference type="ARBA" id="ARBA00022741"/>
    </source>
</evidence>
<evidence type="ECO:0000256" key="7">
    <source>
        <dbReference type="SAM" id="Phobius"/>
    </source>
</evidence>
<keyword evidence="5 7" id="KW-1133">Transmembrane helix</keyword>
<dbReference type="PANTHER" id="PTHR43394:SF1">
    <property type="entry name" value="ATP-BINDING CASSETTE SUB-FAMILY B MEMBER 10, MITOCHONDRIAL"/>
    <property type="match status" value="1"/>
</dbReference>
<dbReference type="Proteomes" id="UP000248132">
    <property type="component" value="Unassembled WGS sequence"/>
</dbReference>
<dbReference type="InterPro" id="IPR039421">
    <property type="entry name" value="Type_1_exporter"/>
</dbReference>
<dbReference type="PANTHER" id="PTHR43394">
    <property type="entry name" value="ATP-DEPENDENT PERMEASE MDL1, MITOCHONDRIAL"/>
    <property type="match status" value="1"/>
</dbReference>
<dbReference type="PROSITE" id="PS50929">
    <property type="entry name" value="ABC_TM1F"/>
    <property type="match status" value="1"/>
</dbReference>
<feature type="transmembrane region" description="Helical" evidence="7">
    <location>
        <begin position="63"/>
        <end position="85"/>
    </location>
</feature>
<keyword evidence="4" id="KW-0067">ATP-binding</keyword>
<evidence type="ECO:0000256" key="2">
    <source>
        <dbReference type="ARBA" id="ARBA00022692"/>
    </source>
</evidence>
<keyword evidence="2 7" id="KW-0812">Transmembrane</keyword>
<dbReference type="InterPro" id="IPR003439">
    <property type="entry name" value="ABC_transporter-like_ATP-bd"/>
</dbReference>
<feature type="domain" description="ABC transporter" evidence="8">
    <location>
        <begin position="345"/>
        <end position="579"/>
    </location>
</feature>
<dbReference type="CDD" id="cd07346">
    <property type="entry name" value="ABC_6TM_exporters"/>
    <property type="match status" value="1"/>
</dbReference>
<evidence type="ECO:0000256" key="1">
    <source>
        <dbReference type="ARBA" id="ARBA00004651"/>
    </source>
</evidence>
<evidence type="ECO:0000313" key="11">
    <source>
        <dbReference type="Proteomes" id="UP000248132"/>
    </source>
</evidence>
<dbReference type="FunFam" id="3.40.50.300:FF:000218">
    <property type="entry name" value="Multidrug ABC transporter ATP-binding protein"/>
    <property type="match status" value="1"/>
</dbReference>
<dbReference type="Gene3D" id="1.20.1560.10">
    <property type="entry name" value="ABC transporter type 1, transmembrane domain"/>
    <property type="match status" value="1"/>
</dbReference>
<dbReference type="Pfam" id="PF00664">
    <property type="entry name" value="ABC_membrane"/>
    <property type="match status" value="1"/>
</dbReference>
<evidence type="ECO:0000259" key="9">
    <source>
        <dbReference type="PROSITE" id="PS50929"/>
    </source>
</evidence>
<name>A0A318XRL4_9FIRM</name>
<dbReference type="RefSeq" id="WP_165835450.1">
    <property type="nucleotide sequence ID" value="NZ_QKMR01000001.1"/>
</dbReference>
<feature type="domain" description="ABC transmembrane type-1" evidence="9">
    <location>
        <begin position="37"/>
        <end position="308"/>
    </location>
</feature>
<dbReference type="GO" id="GO:0016887">
    <property type="term" value="F:ATP hydrolysis activity"/>
    <property type="evidence" value="ECO:0007669"/>
    <property type="project" value="InterPro"/>
</dbReference>
<evidence type="ECO:0000256" key="5">
    <source>
        <dbReference type="ARBA" id="ARBA00022989"/>
    </source>
</evidence>
<gene>
    <name evidence="10" type="ORF">LY28_00107</name>
</gene>
<keyword evidence="6 7" id="KW-0472">Membrane</keyword>
<feature type="transmembrane region" description="Helical" evidence="7">
    <location>
        <begin position="167"/>
        <end position="184"/>
    </location>
</feature>
<dbReference type="GO" id="GO:0015421">
    <property type="term" value="F:ABC-type oligopeptide transporter activity"/>
    <property type="evidence" value="ECO:0007669"/>
    <property type="project" value="TreeGrafter"/>
</dbReference>
<dbReference type="SUPFAM" id="SSF52540">
    <property type="entry name" value="P-loop containing nucleoside triphosphate hydrolases"/>
    <property type="match status" value="1"/>
</dbReference>
<evidence type="ECO:0000259" key="8">
    <source>
        <dbReference type="PROSITE" id="PS50893"/>
    </source>
</evidence>
<dbReference type="SMART" id="SM00382">
    <property type="entry name" value="AAA"/>
    <property type="match status" value="1"/>
</dbReference>
<sequence>MLYRGLYFKELFRIISGMKRHKWKYLTVLLISCLDYGAAKILIGFLNKDLINSVVQNDRQLLVRAFVTAAVCVVLSCGFYPLVMYEIGKSVKDYMLALRTGAVKHLLNMPVSGVYGSSKGEMMSRLTVDLNLIDTSLTEQLWSVLRDIIYGIGSCVIMLLLDPRLSAVVLLLGIASALVNSVYLKKSKLLSDMIQKKLGTLSQQLIDVVEGSRIQKMYGLDGIIKNKYSSENGQIARFQMKRTVVSAKIDGINFMLSTFNVIGVLGIGIYMFLSGLIDIGSIIAVITLQAGVTNMFLQVGVFLSQLQGSMAGAKRFFEFMDEAEEVSVQALKEGSGLGAAEEDMLVLKNVDFCYDRSSKLLDGVSLSVPKGKMAALVGASGSGKTTVIRLILRFLEHGSGSIFLEGRSIDAYSLEELRSKISYVQQDSFLFDCSIEENIRLGRPDSSKEDIVEAARTACADEFINRMQQGYDTRVGENGVLISGGQKQRIAIARAVLKDSPVLLLDEATSSLDSENEFLVQKAIDNMVRDKTVLVIAHRLSTIRNADIIYVLDSGRIAEIGSHRELLGRKGLYYKMYVSGLKTVI</sequence>
<organism evidence="10 11">
    <name type="scientific">Ruminiclostridium sufflavum DSM 19573</name>
    <dbReference type="NCBI Taxonomy" id="1121337"/>
    <lineage>
        <taxon>Bacteria</taxon>
        <taxon>Bacillati</taxon>
        <taxon>Bacillota</taxon>
        <taxon>Clostridia</taxon>
        <taxon>Eubacteriales</taxon>
        <taxon>Oscillospiraceae</taxon>
        <taxon>Ruminiclostridium</taxon>
    </lineage>
</organism>